<keyword evidence="3" id="KW-1185">Reference proteome</keyword>
<reference evidence="2" key="1">
    <citation type="journal article" date="2023" name="Mol. Phylogenet. Evol.">
        <title>Genome-scale phylogeny and comparative genomics of the fungal order Sordariales.</title>
        <authorList>
            <person name="Hensen N."/>
            <person name="Bonometti L."/>
            <person name="Westerberg I."/>
            <person name="Brannstrom I.O."/>
            <person name="Guillou S."/>
            <person name="Cros-Aarteil S."/>
            <person name="Calhoun S."/>
            <person name="Haridas S."/>
            <person name="Kuo A."/>
            <person name="Mondo S."/>
            <person name="Pangilinan J."/>
            <person name="Riley R."/>
            <person name="LaButti K."/>
            <person name="Andreopoulos B."/>
            <person name="Lipzen A."/>
            <person name="Chen C."/>
            <person name="Yan M."/>
            <person name="Daum C."/>
            <person name="Ng V."/>
            <person name="Clum A."/>
            <person name="Steindorff A."/>
            <person name="Ohm R.A."/>
            <person name="Martin F."/>
            <person name="Silar P."/>
            <person name="Natvig D.O."/>
            <person name="Lalanne C."/>
            <person name="Gautier V."/>
            <person name="Ament-Velasquez S.L."/>
            <person name="Kruys A."/>
            <person name="Hutchinson M.I."/>
            <person name="Powell A.J."/>
            <person name="Barry K."/>
            <person name="Miller A.N."/>
            <person name="Grigoriev I.V."/>
            <person name="Debuchy R."/>
            <person name="Gladieux P."/>
            <person name="Hiltunen Thoren M."/>
            <person name="Johannesson H."/>
        </authorList>
    </citation>
    <scope>NUCLEOTIDE SEQUENCE</scope>
    <source>
        <strain evidence="2">CBS 103.79</strain>
    </source>
</reference>
<dbReference type="InterPro" id="IPR036928">
    <property type="entry name" value="AS_sf"/>
</dbReference>
<reference evidence="2" key="2">
    <citation type="submission" date="2023-05" db="EMBL/GenBank/DDBJ databases">
        <authorList>
            <consortium name="Lawrence Berkeley National Laboratory"/>
            <person name="Steindorff A."/>
            <person name="Hensen N."/>
            <person name="Bonometti L."/>
            <person name="Westerberg I."/>
            <person name="Brannstrom I.O."/>
            <person name="Guillou S."/>
            <person name="Cros-Aarteil S."/>
            <person name="Calhoun S."/>
            <person name="Haridas S."/>
            <person name="Kuo A."/>
            <person name="Mondo S."/>
            <person name="Pangilinan J."/>
            <person name="Riley R."/>
            <person name="Labutti K."/>
            <person name="Andreopoulos B."/>
            <person name="Lipzen A."/>
            <person name="Chen C."/>
            <person name="Yanf M."/>
            <person name="Daum C."/>
            <person name="Ng V."/>
            <person name="Clum A."/>
            <person name="Ohm R."/>
            <person name="Martin F."/>
            <person name="Silar P."/>
            <person name="Natvig D."/>
            <person name="Lalanne C."/>
            <person name="Gautier V."/>
            <person name="Ament-Velasquez S.L."/>
            <person name="Kruys A."/>
            <person name="Hutchinson M.I."/>
            <person name="Powell A.J."/>
            <person name="Barry K."/>
            <person name="Miller A.N."/>
            <person name="Grigoriev I.V."/>
            <person name="Debuchy R."/>
            <person name="Gladieux P."/>
            <person name="Thoren M.H."/>
            <person name="Johannesson H."/>
        </authorList>
    </citation>
    <scope>NUCLEOTIDE SEQUENCE</scope>
    <source>
        <strain evidence="2">CBS 103.79</strain>
    </source>
</reference>
<dbReference type="InterPro" id="IPR023631">
    <property type="entry name" value="Amidase_dom"/>
</dbReference>
<comment type="caution">
    <text evidence="2">The sequence shown here is derived from an EMBL/GenBank/DDBJ whole genome shotgun (WGS) entry which is preliminary data.</text>
</comment>
<evidence type="ECO:0000313" key="2">
    <source>
        <dbReference type="EMBL" id="KAK3901220.1"/>
    </source>
</evidence>
<dbReference type="SUPFAM" id="SSF75304">
    <property type="entry name" value="Amidase signature (AS) enzymes"/>
    <property type="match status" value="1"/>
</dbReference>
<dbReference type="Pfam" id="PF01425">
    <property type="entry name" value="Amidase"/>
    <property type="match status" value="1"/>
</dbReference>
<organism evidence="2 3">
    <name type="scientific">Staphylotrichum tortipilum</name>
    <dbReference type="NCBI Taxonomy" id="2831512"/>
    <lineage>
        <taxon>Eukaryota</taxon>
        <taxon>Fungi</taxon>
        <taxon>Dikarya</taxon>
        <taxon>Ascomycota</taxon>
        <taxon>Pezizomycotina</taxon>
        <taxon>Sordariomycetes</taxon>
        <taxon>Sordariomycetidae</taxon>
        <taxon>Sordariales</taxon>
        <taxon>Chaetomiaceae</taxon>
        <taxon>Staphylotrichum</taxon>
    </lineage>
</organism>
<dbReference type="PANTHER" id="PTHR42678:SF34">
    <property type="entry name" value="OS04G0183300 PROTEIN"/>
    <property type="match status" value="1"/>
</dbReference>
<gene>
    <name evidence="2" type="ORF">C8A05DRAFT_16565</name>
</gene>
<dbReference type="Proteomes" id="UP001303889">
    <property type="component" value="Unassembled WGS sequence"/>
</dbReference>
<name>A0AAN6RSD0_9PEZI</name>
<dbReference type="AlphaFoldDB" id="A0AAN6RSD0"/>
<dbReference type="Gene3D" id="3.90.1300.10">
    <property type="entry name" value="Amidase signature (AS) domain"/>
    <property type="match status" value="1"/>
</dbReference>
<proteinExistence type="predicted"/>
<evidence type="ECO:0000259" key="1">
    <source>
        <dbReference type="Pfam" id="PF01425"/>
    </source>
</evidence>
<feature type="domain" description="Amidase" evidence="1">
    <location>
        <begin position="27"/>
        <end position="474"/>
    </location>
</feature>
<dbReference type="PANTHER" id="PTHR42678">
    <property type="entry name" value="AMIDASE"/>
    <property type="match status" value="1"/>
</dbReference>
<accession>A0AAN6RSD0</accession>
<dbReference type="EMBL" id="MU855598">
    <property type="protein sequence ID" value="KAK3901220.1"/>
    <property type="molecule type" value="Genomic_DNA"/>
</dbReference>
<sequence length="493" mass="52729">MTLNLLSTTAVDLRRLLESGTTTSVQLVLEYLTQIQRLEPKLHAFISVAPRQLLLHEAAARDEERRQGRVGGPLHGIPIVLKDCFITAAELGMGTTAGSWALVGAAATANSALAQRLLNQGLIILGKTNMTEFAGLKSSTMTPGWSAVGGQTLSPYVGAIADDETILGHSSPGGSSTGSAVAVAAGFSPLAVGAETIGSIITPANRAGLYALKPTVGVQDTRGTFTLTDSFDSPGPMAKSAMDVLLLTEILFGKSFSREKLGAWDALSVGFLDLDVWKMGEETCRQHLGTAEQMKADYKDAVAKLSAVHGAVKYPAVLADVAELMVDGQDAIMPIAFWEFKNVCIPKFLEGFDACAVRNLEDIVKFNQDNGEKYFPSPYTEQDDLIKALHNIDEGPYIAQLKTRLRATAHRILDDAFDSQGLNIIAAPADSPLCVHAAAAGYPIATVPLGQLRYNNRPFGLCMVAKANKEEVLLRFMAAWEASAIFKRPVPNL</sequence>
<protein>
    <submittedName>
        <fullName evidence="2">Amidase signature domain-containing protein</fullName>
    </submittedName>
</protein>
<evidence type="ECO:0000313" key="3">
    <source>
        <dbReference type="Proteomes" id="UP001303889"/>
    </source>
</evidence>